<keyword evidence="2 4" id="KW-0808">Transferase</keyword>
<evidence type="ECO:0000259" key="5">
    <source>
        <dbReference type="Pfam" id="PF00551"/>
    </source>
</evidence>
<sequence>MTISLAVLISGGGTTLKNLLDKAAVGQLAARISLVISSKPSARGLQYAAAAGVPSLVIERKAFANDDAFGERVFDACRTAGVDLAAMGGFLKRAPVPDDFAGRVMNIHPSLIPGFCGHGFYGEKVHQAVIDQGVKLSGCTVHFVDNIYDNGPIILQEAAPVLFDDTPARLAERVFQLECEAYPRAINLFAAGRLQIVGRRVRVLGAEG</sequence>
<dbReference type="EC" id="2.1.2.2" evidence="4"/>
<dbReference type="GO" id="GO:0006189">
    <property type="term" value="P:'de novo' IMP biosynthetic process"/>
    <property type="evidence" value="ECO:0007669"/>
    <property type="project" value="UniProtKB-UniRule"/>
</dbReference>
<dbReference type="GO" id="GO:0005829">
    <property type="term" value="C:cytosol"/>
    <property type="evidence" value="ECO:0007669"/>
    <property type="project" value="TreeGrafter"/>
</dbReference>
<dbReference type="HAMAP" id="MF_01930">
    <property type="entry name" value="PurN"/>
    <property type="match status" value="1"/>
</dbReference>
<dbReference type="OrthoDB" id="9806170at2"/>
<dbReference type="PANTHER" id="PTHR43369:SF2">
    <property type="entry name" value="PHOSPHORIBOSYLGLYCINAMIDE FORMYLTRANSFERASE"/>
    <property type="match status" value="1"/>
</dbReference>
<evidence type="ECO:0000313" key="7">
    <source>
        <dbReference type="Proteomes" id="UP000317648"/>
    </source>
</evidence>
<proteinExistence type="inferred from homology"/>
<dbReference type="CDD" id="cd08645">
    <property type="entry name" value="FMT_core_GART"/>
    <property type="match status" value="1"/>
</dbReference>
<evidence type="ECO:0000313" key="6">
    <source>
        <dbReference type="EMBL" id="QDU95712.1"/>
    </source>
</evidence>
<protein>
    <recommendedName>
        <fullName evidence="4">Phosphoribosylglycinamide formyltransferase</fullName>
        <ecNumber evidence="4">2.1.2.2</ecNumber>
    </recommendedName>
    <alternativeName>
        <fullName evidence="4">5'-phosphoribosylglycinamide transformylase</fullName>
    </alternativeName>
    <alternativeName>
        <fullName evidence="4">GAR transformylase</fullName>
        <shortName evidence="4">GART</shortName>
    </alternativeName>
</protein>
<comment type="similarity">
    <text evidence="4">Belongs to the GART family.</text>
</comment>
<dbReference type="NCBIfam" id="TIGR00639">
    <property type="entry name" value="PurN"/>
    <property type="match status" value="1"/>
</dbReference>
<gene>
    <name evidence="4 6" type="primary">purN</name>
    <name evidence="6" type="ORF">Pla8534_35290</name>
</gene>
<dbReference type="AlphaFoldDB" id="A0A518DV42"/>
<evidence type="ECO:0000256" key="1">
    <source>
        <dbReference type="ARBA" id="ARBA00005054"/>
    </source>
</evidence>
<dbReference type="SUPFAM" id="SSF53328">
    <property type="entry name" value="Formyltransferase"/>
    <property type="match status" value="1"/>
</dbReference>
<feature type="site" description="Raises pKa of active site His" evidence="4">
    <location>
        <position position="149"/>
    </location>
</feature>
<dbReference type="UniPathway" id="UPA00074">
    <property type="reaction ID" value="UER00126"/>
</dbReference>
<keyword evidence="3 4" id="KW-0658">Purine biosynthesis</keyword>
<comment type="pathway">
    <text evidence="1 4">Purine metabolism; IMP biosynthesis via de novo pathway; N(2)-formyl-N(1)-(5-phospho-D-ribosyl)glycinamide from N(1)-(5-phospho-D-ribosyl)glycinamide (10-formyl THF route): step 1/1.</text>
</comment>
<comment type="caution">
    <text evidence="4">Lacks conserved residue(s) required for the propagation of feature annotation.</text>
</comment>
<reference evidence="6 7" key="1">
    <citation type="submission" date="2019-02" db="EMBL/GenBank/DDBJ databases">
        <title>Deep-cultivation of Planctomycetes and their phenomic and genomic characterization uncovers novel biology.</title>
        <authorList>
            <person name="Wiegand S."/>
            <person name="Jogler M."/>
            <person name="Boedeker C."/>
            <person name="Pinto D."/>
            <person name="Vollmers J."/>
            <person name="Rivas-Marin E."/>
            <person name="Kohn T."/>
            <person name="Peeters S.H."/>
            <person name="Heuer A."/>
            <person name="Rast P."/>
            <person name="Oberbeckmann S."/>
            <person name="Bunk B."/>
            <person name="Jeske O."/>
            <person name="Meyerdierks A."/>
            <person name="Storesund J.E."/>
            <person name="Kallscheuer N."/>
            <person name="Luecker S."/>
            <person name="Lage O.M."/>
            <person name="Pohl T."/>
            <person name="Merkel B.J."/>
            <person name="Hornburger P."/>
            <person name="Mueller R.-W."/>
            <person name="Bruemmer F."/>
            <person name="Labrenz M."/>
            <person name="Spormann A.M."/>
            <person name="Op den Camp H."/>
            <person name="Overmann J."/>
            <person name="Amann R."/>
            <person name="Jetten M.S.M."/>
            <person name="Mascher T."/>
            <person name="Medema M.H."/>
            <person name="Devos D.P."/>
            <person name="Kaster A.-K."/>
            <person name="Ovreas L."/>
            <person name="Rohde M."/>
            <person name="Galperin M.Y."/>
            <person name="Jogler C."/>
        </authorList>
    </citation>
    <scope>NUCLEOTIDE SEQUENCE [LARGE SCALE GENOMIC DNA]</scope>
    <source>
        <strain evidence="6 7">Pla85_3_4</strain>
    </source>
</reference>
<dbReference type="InterPro" id="IPR004607">
    <property type="entry name" value="GART"/>
</dbReference>
<accession>A0A518DV42</accession>
<comment type="function">
    <text evidence="4">Catalyzes the transfer of a formyl group from 10-formyltetrahydrofolate to 5-phospho-ribosyl-glycinamide (GAR), producing 5-phospho-ribosyl-N-formylglycinamide (FGAR) and tetrahydrofolate.</text>
</comment>
<organism evidence="6 7">
    <name type="scientific">Lignipirellula cremea</name>
    <dbReference type="NCBI Taxonomy" id="2528010"/>
    <lineage>
        <taxon>Bacteria</taxon>
        <taxon>Pseudomonadati</taxon>
        <taxon>Planctomycetota</taxon>
        <taxon>Planctomycetia</taxon>
        <taxon>Pirellulales</taxon>
        <taxon>Pirellulaceae</taxon>
        <taxon>Lignipirellula</taxon>
    </lineage>
</organism>
<comment type="catalytic activity">
    <reaction evidence="4">
        <text>N(1)-(5-phospho-beta-D-ribosyl)glycinamide + (6R)-10-formyltetrahydrofolate = N(2)-formyl-N(1)-(5-phospho-beta-D-ribosyl)glycinamide + (6S)-5,6,7,8-tetrahydrofolate + H(+)</text>
        <dbReference type="Rhea" id="RHEA:15053"/>
        <dbReference type="ChEBI" id="CHEBI:15378"/>
        <dbReference type="ChEBI" id="CHEBI:57453"/>
        <dbReference type="ChEBI" id="CHEBI:143788"/>
        <dbReference type="ChEBI" id="CHEBI:147286"/>
        <dbReference type="ChEBI" id="CHEBI:195366"/>
        <dbReference type="EC" id="2.1.2.2"/>
    </reaction>
</comment>
<feature type="binding site" evidence="4">
    <location>
        <position position="106"/>
    </location>
    <ligand>
        <name>(6R)-10-formyltetrahydrofolate</name>
        <dbReference type="ChEBI" id="CHEBI:195366"/>
    </ligand>
</feature>
<dbReference type="Proteomes" id="UP000317648">
    <property type="component" value="Chromosome"/>
</dbReference>
<dbReference type="EMBL" id="CP036433">
    <property type="protein sequence ID" value="QDU95712.1"/>
    <property type="molecule type" value="Genomic_DNA"/>
</dbReference>
<dbReference type="GO" id="GO:0004644">
    <property type="term" value="F:phosphoribosylglycinamide formyltransferase activity"/>
    <property type="evidence" value="ECO:0007669"/>
    <property type="project" value="UniProtKB-UniRule"/>
</dbReference>
<keyword evidence="7" id="KW-1185">Reference proteome</keyword>
<evidence type="ECO:0000256" key="3">
    <source>
        <dbReference type="ARBA" id="ARBA00022755"/>
    </source>
</evidence>
<dbReference type="InterPro" id="IPR002376">
    <property type="entry name" value="Formyl_transf_N"/>
</dbReference>
<evidence type="ECO:0000256" key="2">
    <source>
        <dbReference type="ARBA" id="ARBA00022679"/>
    </source>
</evidence>
<name>A0A518DV42_9BACT</name>
<dbReference type="RefSeq" id="WP_145054418.1">
    <property type="nucleotide sequence ID" value="NZ_CP036433.1"/>
</dbReference>
<dbReference type="KEGG" id="lcre:Pla8534_35290"/>
<feature type="domain" description="Formyl transferase N-terminal" evidence="5">
    <location>
        <begin position="5"/>
        <end position="186"/>
    </location>
</feature>
<evidence type="ECO:0000256" key="4">
    <source>
        <dbReference type="HAMAP-Rule" id="MF_01930"/>
    </source>
</evidence>
<dbReference type="InterPro" id="IPR036477">
    <property type="entry name" value="Formyl_transf_N_sf"/>
</dbReference>
<feature type="active site" description="Proton donor" evidence="4">
    <location>
        <position position="108"/>
    </location>
</feature>
<dbReference type="PANTHER" id="PTHR43369">
    <property type="entry name" value="PHOSPHORIBOSYLGLYCINAMIDE FORMYLTRANSFERASE"/>
    <property type="match status" value="1"/>
</dbReference>
<dbReference type="Pfam" id="PF00551">
    <property type="entry name" value="Formyl_trans_N"/>
    <property type="match status" value="1"/>
</dbReference>
<dbReference type="Gene3D" id="3.40.50.170">
    <property type="entry name" value="Formyl transferase, N-terminal domain"/>
    <property type="match status" value="1"/>
</dbReference>